<protein>
    <submittedName>
        <fullName evidence="1">Uncharacterized protein</fullName>
    </submittedName>
</protein>
<keyword evidence="2" id="KW-1185">Reference proteome</keyword>
<evidence type="ECO:0000313" key="1">
    <source>
        <dbReference type="EMBL" id="SFF33378.1"/>
    </source>
</evidence>
<dbReference type="AlphaFoldDB" id="A0A1I2HUV6"/>
<dbReference type="Proteomes" id="UP000199400">
    <property type="component" value="Unassembled WGS sequence"/>
</dbReference>
<proteinExistence type="predicted"/>
<gene>
    <name evidence="1" type="ORF">SAMN02745121_08213</name>
</gene>
<evidence type="ECO:0000313" key="2">
    <source>
        <dbReference type="Proteomes" id="UP000199400"/>
    </source>
</evidence>
<accession>A0A1I2HUV6</accession>
<organism evidence="1 2">
    <name type="scientific">Nannocystis exedens</name>
    <dbReference type="NCBI Taxonomy" id="54"/>
    <lineage>
        <taxon>Bacteria</taxon>
        <taxon>Pseudomonadati</taxon>
        <taxon>Myxococcota</taxon>
        <taxon>Polyangia</taxon>
        <taxon>Nannocystales</taxon>
        <taxon>Nannocystaceae</taxon>
        <taxon>Nannocystis</taxon>
    </lineage>
</organism>
<dbReference type="EMBL" id="FOMX01000048">
    <property type="protein sequence ID" value="SFF33378.1"/>
    <property type="molecule type" value="Genomic_DNA"/>
</dbReference>
<reference evidence="2" key="1">
    <citation type="submission" date="2016-10" db="EMBL/GenBank/DDBJ databases">
        <authorList>
            <person name="Varghese N."/>
            <person name="Submissions S."/>
        </authorList>
    </citation>
    <scope>NUCLEOTIDE SEQUENCE [LARGE SCALE GENOMIC DNA]</scope>
    <source>
        <strain evidence="2">ATCC 25963</strain>
    </source>
</reference>
<dbReference type="STRING" id="54.SAMN02745121_08213"/>
<sequence length="255" mass="27896">MSAENVVVFEEVNKVQAQQQLMRMLCMVMGMKPEELAQLGQRICALEKLNTRCDQISRLVNKSCCVGNVQYSQITLDEYSDKSKISLSQIVKDFGNGFVNTFPVNPGSSIRLTHEARPGYLPTHINLSVAMANNGNNYLDLRVQFYVVPNNTSDATLGRPVGNAFEGNDFLEMDGRRIVVPFPTYRNEPIIIGSAERLAATITHRGNVNALLSASLSVQYDNMAFFAGCCANCGRGESCSCSTGASPKQPPALPM</sequence>
<name>A0A1I2HUV6_9BACT</name>
<dbReference type="RefSeq" id="WP_096331075.1">
    <property type="nucleotide sequence ID" value="NZ_FOMX01000048.1"/>
</dbReference>